<feature type="signal peptide" evidence="2">
    <location>
        <begin position="1"/>
        <end position="27"/>
    </location>
</feature>
<evidence type="ECO:0000313" key="4">
    <source>
        <dbReference type="Proteomes" id="UP000733744"/>
    </source>
</evidence>
<keyword evidence="2" id="KW-0732">Signal</keyword>
<evidence type="ECO:0008006" key="5">
    <source>
        <dbReference type="Google" id="ProtNLM"/>
    </source>
</evidence>
<keyword evidence="1" id="KW-1133">Transmembrane helix</keyword>
<evidence type="ECO:0000256" key="2">
    <source>
        <dbReference type="SAM" id="SignalP"/>
    </source>
</evidence>
<keyword evidence="1" id="KW-0812">Transmembrane</keyword>
<evidence type="ECO:0000313" key="3">
    <source>
        <dbReference type="EMBL" id="TRW99833.1"/>
    </source>
</evidence>
<comment type="caution">
    <text evidence="3">The sequence shown here is derived from an EMBL/GenBank/DDBJ whole genome shotgun (WGS) entry which is preliminary data.</text>
</comment>
<keyword evidence="4" id="KW-1185">Reference proteome</keyword>
<proteinExistence type="predicted"/>
<organism evidence="3 4">
    <name type="scientific">Candidatus Methylobacter oryzae</name>
    <dbReference type="NCBI Taxonomy" id="2497749"/>
    <lineage>
        <taxon>Bacteria</taxon>
        <taxon>Pseudomonadati</taxon>
        <taxon>Pseudomonadota</taxon>
        <taxon>Gammaproteobacteria</taxon>
        <taxon>Methylococcales</taxon>
        <taxon>Methylococcaceae</taxon>
        <taxon>Methylobacter</taxon>
    </lineage>
</organism>
<reference evidence="3 4" key="1">
    <citation type="journal article" date="2019" name="Antonie Van Leeuwenhoek">
        <title>Description of 'Ca. Methylobacter oryzae' KRF1, a novel species from the environmentally important Methylobacter clade 2.</title>
        <authorList>
            <person name="Khatri K."/>
            <person name="Mohite J.A."/>
            <person name="Pandit P.S."/>
            <person name="Bahulikar R."/>
            <person name="Rahalkar M.C."/>
        </authorList>
    </citation>
    <scope>NUCLEOTIDE SEQUENCE [LARGE SCALE GENOMIC DNA]</scope>
    <source>
        <strain evidence="3 4">KRF1</strain>
    </source>
</reference>
<feature type="chain" id="PRO_5046406868" description="Methyltransferase" evidence="2">
    <location>
        <begin position="28"/>
        <end position="70"/>
    </location>
</feature>
<evidence type="ECO:0000256" key="1">
    <source>
        <dbReference type="SAM" id="Phobius"/>
    </source>
</evidence>
<gene>
    <name evidence="3" type="ORF">EKO24_006535</name>
</gene>
<accession>A0ABY3CCL1</accession>
<feature type="transmembrane region" description="Helical" evidence="1">
    <location>
        <begin position="43"/>
        <end position="68"/>
    </location>
</feature>
<dbReference type="RefSeq" id="WP_127027403.1">
    <property type="nucleotide sequence ID" value="NZ_RYFG02000051.1"/>
</dbReference>
<keyword evidence="1" id="KW-0472">Membrane</keyword>
<name>A0ABY3CCL1_9GAMM</name>
<dbReference type="EMBL" id="RYFG02000051">
    <property type="protein sequence ID" value="TRW99833.1"/>
    <property type="molecule type" value="Genomic_DNA"/>
</dbReference>
<protein>
    <recommendedName>
        <fullName evidence="5">Methyltransferase</fullName>
    </recommendedName>
</protein>
<dbReference type="Proteomes" id="UP000733744">
    <property type="component" value="Unassembled WGS sequence"/>
</dbReference>
<sequence>MKKKNRILRYGASVAALSVAGVGAAHADAEAAITAAIAKGEALMNLVAPGVIAIAAIMLGVGLAVSWIRK</sequence>